<dbReference type="Proteomes" id="UP000800041">
    <property type="component" value="Unassembled WGS sequence"/>
</dbReference>
<proteinExistence type="predicted"/>
<dbReference type="AlphaFoldDB" id="A0A6G1GIY2"/>
<evidence type="ECO:0000256" key="2">
    <source>
        <dbReference type="SAM" id="MobiDB-lite"/>
    </source>
</evidence>
<evidence type="ECO:0000313" key="3">
    <source>
        <dbReference type="EMBL" id="KAF1980871.1"/>
    </source>
</evidence>
<feature type="compositionally biased region" description="Low complexity" evidence="2">
    <location>
        <begin position="206"/>
        <end position="219"/>
    </location>
</feature>
<feature type="compositionally biased region" description="Basic residues" evidence="2">
    <location>
        <begin position="220"/>
        <end position="230"/>
    </location>
</feature>
<feature type="region of interest" description="Disordered" evidence="2">
    <location>
        <begin position="204"/>
        <end position="237"/>
    </location>
</feature>
<name>A0A6G1GIY2_9PEZI</name>
<keyword evidence="4" id="KW-1185">Reference proteome</keyword>
<evidence type="ECO:0000256" key="1">
    <source>
        <dbReference type="SAM" id="Coils"/>
    </source>
</evidence>
<evidence type="ECO:0000313" key="4">
    <source>
        <dbReference type="Proteomes" id="UP000800041"/>
    </source>
</evidence>
<organism evidence="3 4">
    <name type="scientific">Aulographum hederae CBS 113979</name>
    <dbReference type="NCBI Taxonomy" id="1176131"/>
    <lineage>
        <taxon>Eukaryota</taxon>
        <taxon>Fungi</taxon>
        <taxon>Dikarya</taxon>
        <taxon>Ascomycota</taxon>
        <taxon>Pezizomycotina</taxon>
        <taxon>Dothideomycetes</taxon>
        <taxon>Pleosporomycetidae</taxon>
        <taxon>Aulographales</taxon>
        <taxon>Aulographaceae</taxon>
    </lineage>
</organism>
<protein>
    <submittedName>
        <fullName evidence="3">Uncharacterized protein</fullName>
    </submittedName>
</protein>
<sequence>MSIIREEYHAHHLPHHHHHHCHSMPPEYFELSDSIQSLTDELRLLQRARVDYIARKEYEIARIEELRAVQRSLGRRSSEEAQSIRLRLTEHGNRRREADSHLINIKQDMIKVERELRRAERALIAYREEVGRPRYVEYVDHHHPAAIGYREPATVVETERRLSSISPHRHHHHHTTIDTTKKEVIETSPHHHETILQEHDHDLITSSSNSSSASSLLSRPSRHHHHHHRAPLALESGGAVYERERRASLGVGGGDVVGSVMGRDIRAEPKLGRRKSVLLQTRRRGVRDDSPDYVVAKGRRSLDDGGRRVIYA</sequence>
<reference evidence="3" key="1">
    <citation type="journal article" date="2020" name="Stud. Mycol.">
        <title>101 Dothideomycetes genomes: a test case for predicting lifestyles and emergence of pathogens.</title>
        <authorList>
            <person name="Haridas S."/>
            <person name="Albert R."/>
            <person name="Binder M."/>
            <person name="Bloem J."/>
            <person name="Labutti K."/>
            <person name="Salamov A."/>
            <person name="Andreopoulos B."/>
            <person name="Baker S."/>
            <person name="Barry K."/>
            <person name="Bills G."/>
            <person name="Bluhm B."/>
            <person name="Cannon C."/>
            <person name="Castanera R."/>
            <person name="Culley D."/>
            <person name="Daum C."/>
            <person name="Ezra D."/>
            <person name="Gonzalez J."/>
            <person name="Henrissat B."/>
            <person name="Kuo A."/>
            <person name="Liang C."/>
            <person name="Lipzen A."/>
            <person name="Lutzoni F."/>
            <person name="Magnuson J."/>
            <person name="Mondo S."/>
            <person name="Nolan M."/>
            <person name="Ohm R."/>
            <person name="Pangilinan J."/>
            <person name="Park H.-J."/>
            <person name="Ramirez L."/>
            <person name="Alfaro M."/>
            <person name="Sun H."/>
            <person name="Tritt A."/>
            <person name="Yoshinaga Y."/>
            <person name="Zwiers L.-H."/>
            <person name="Turgeon B."/>
            <person name="Goodwin S."/>
            <person name="Spatafora J."/>
            <person name="Crous P."/>
            <person name="Grigoriev I."/>
        </authorList>
    </citation>
    <scope>NUCLEOTIDE SEQUENCE</scope>
    <source>
        <strain evidence="3">CBS 113979</strain>
    </source>
</reference>
<gene>
    <name evidence="3" type="ORF">K402DRAFT_467965</name>
</gene>
<dbReference type="EMBL" id="ML977216">
    <property type="protein sequence ID" value="KAF1980871.1"/>
    <property type="molecule type" value="Genomic_DNA"/>
</dbReference>
<feature type="coiled-coil region" evidence="1">
    <location>
        <begin position="102"/>
        <end position="129"/>
    </location>
</feature>
<keyword evidence="1" id="KW-0175">Coiled coil</keyword>
<accession>A0A6G1GIY2</accession>